<evidence type="ECO:0000256" key="9">
    <source>
        <dbReference type="ARBA" id="ARBA00023118"/>
    </source>
</evidence>
<dbReference type="PANTHER" id="PTHR47959:SF16">
    <property type="entry name" value="CRISPR-ASSOCIATED NUCLEASE_HELICASE CAS3-RELATED"/>
    <property type="match status" value="1"/>
</dbReference>
<keyword evidence="5" id="KW-0547">Nucleotide-binding</keyword>
<keyword evidence="9" id="KW-0051">Antiviral defense</keyword>
<dbReference type="SMART" id="SM00487">
    <property type="entry name" value="DEXDc"/>
    <property type="match status" value="1"/>
</dbReference>
<dbReference type="InterPro" id="IPR006474">
    <property type="entry name" value="Helicase_Cas3_CRISPR-ass_core"/>
</dbReference>
<dbReference type="Pfam" id="PF22590">
    <property type="entry name" value="Cas3-like_C_2"/>
    <property type="match status" value="1"/>
</dbReference>
<dbReference type="InterPro" id="IPR014001">
    <property type="entry name" value="Helicase_ATP-bd"/>
</dbReference>
<dbReference type="Gene3D" id="1.10.3210.30">
    <property type="match status" value="1"/>
</dbReference>
<evidence type="ECO:0000259" key="10">
    <source>
        <dbReference type="PROSITE" id="PS51192"/>
    </source>
</evidence>
<evidence type="ECO:0000256" key="2">
    <source>
        <dbReference type="ARBA" id="ARBA00009046"/>
    </source>
</evidence>
<feature type="domain" description="HD Cas3-type" evidence="11">
    <location>
        <begin position="11"/>
        <end position="202"/>
    </location>
</feature>
<comment type="caution">
    <text evidence="12">The sequence shown here is derived from an EMBL/GenBank/DDBJ whole genome shotgun (WGS) entry which is preliminary data.</text>
</comment>
<sequence length="765" mass="88235">MNKADNNIVLAKPSGITLEQHNKDVVKESLSICQVLPASLSKYSKMIGKNLTNLLCASAEWHDEGKKHNKWQTACWKDYQNYKVWKTKNPEGNFLKYSKECPDEAGGNLRKNNFRHEMESLSIVDQQGDLLMSQKVAIAAHHSKLGWRYEDKWEACEAYRSLWIDFRRTSSSVINRKDFSLLCSAHMEYDAIRGLLQLADHRASAKEETENISCLEPFSYTFPYTQKRGVQKIVEDNWKKDLLLLRAPTGAGKTDAALLWASKQIKAQRADRLIFAMPTRFTANAISVNVSKELGQTGLYHSSAWSAISDRVKNNEISLSDALNQHKMARCLLSPITVCTIDHLLMSLTMTREDHHLISYNLANSCVVIDEADFYDDFTLANIQYLLKVLHEWKVPVLIMSASLPDSSLSLYQNTGYKIDSILEDSHDVNNIRKRFEIKDIIDYNEFKDIDSLIEKCFEIGNGILYMNTVDSAIALYKHICSKRTKEEIDNIHLYHSRFTEPDKLKKEEKIIEALGKKAWEEGTAKGIVIMTQIGEMSINISSEIMISELCPIDRMIQRTGRLCRFSDNMGILYILTPYRNKTIYPAPYGILEDNCWIPSKAFLMTKDVLLQKSYSSDDMTILLNNVYKEKFEFSFEAKSNVKELEKMFKYNWLICPRDVSDEDDVENKEWRSRNIVYQDDVFVCPPPTYQFRNYSEFLEYKLLYAISLPEYLVIKGKTKLNRIDSGYEVKIGKNSIVRLNVVRTGFYDDQKGLDLTSDEEDNFL</sequence>
<protein>
    <submittedName>
        <fullName evidence="12">CRISPR-associated helicase Cas3</fullName>
    </submittedName>
</protein>
<dbReference type="InterPro" id="IPR027417">
    <property type="entry name" value="P-loop_NTPase"/>
</dbReference>
<dbReference type="Pfam" id="PF00270">
    <property type="entry name" value="DEAD"/>
    <property type="match status" value="1"/>
</dbReference>
<evidence type="ECO:0000256" key="3">
    <source>
        <dbReference type="ARBA" id="ARBA00022722"/>
    </source>
</evidence>
<evidence type="ECO:0000256" key="5">
    <source>
        <dbReference type="ARBA" id="ARBA00022741"/>
    </source>
</evidence>
<dbReference type="GO" id="GO:0051607">
    <property type="term" value="P:defense response to virus"/>
    <property type="evidence" value="ECO:0007669"/>
    <property type="project" value="UniProtKB-KW"/>
</dbReference>
<evidence type="ECO:0000256" key="4">
    <source>
        <dbReference type="ARBA" id="ARBA00022723"/>
    </source>
</evidence>
<dbReference type="AlphaFoldDB" id="A0AA92T1Z5"/>
<dbReference type="GO" id="GO:0003676">
    <property type="term" value="F:nucleic acid binding"/>
    <property type="evidence" value="ECO:0007669"/>
    <property type="project" value="InterPro"/>
</dbReference>
<evidence type="ECO:0000256" key="8">
    <source>
        <dbReference type="ARBA" id="ARBA00022840"/>
    </source>
</evidence>
<evidence type="ECO:0000313" key="12">
    <source>
        <dbReference type="EMBL" id="RGN08152.1"/>
    </source>
</evidence>
<keyword evidence="6" id="KW-0378">Hydrolase</keyword>
<name>A0AA92T1Z5_9BACT</name>
<comment type="similarity">
    <text evidence="1">In the N-terminal section; belongs to the CRISPR-associated nuclease Cas3-HD family.</text>
</comment>
<evidence type="ECO:0000256" key="7">
    <source>
        <dbReference type="ARBA" id="ARBA00022806"/>
    </source>
</evidence>
<dbReference type="NCBIfam" id="TIGR01587">
    <property type="entry name" value="cas3_core"/>
    <property type="match status" value="1"/>
</dbReference>
<dbReference type="PROSITE" id="PS51643">
    <property type="entry name" value="HD_CAS3"/>
    <property type="match status" value="1"/>
</dbReference>
<dbReference type="PANTHER" id="PTHR47959">
    <property type="entry name" value="ATP-DEPENDENT RNA HELICASE RHLE-RELATED"/>
    <property type="match status" value="1"/>
</dbReference>
<gene>
    <name evidence="12" type="primary">cas3</name>
    <name evidence="12" type="ORF">DXB80_09955</name>
</gene>
<accession>A0AA92T1Z5</accession>
<dbReference type="GO" id="GO:0005829">
    <property type="term" value="C:cytosol"/>
    <property type="evidence" value="ECO:0007669"/>
    <property type="project" value="TreeGrafter"/>
</dbReference>
<evidence type="ECO:0000256" key="1">
    <source>
        <dbReference type="ARBA" id="ARBA00006847"/>
    </source>
</evidence>
<feature type="domain" description="Helicase ATP-binding" evidence="10">
    <location>
        <begin position="234"/>
        <end position="422"/>
    </location>
</feature>
<keyword evidence="8" id="KW-0067">ATP-binding</keyword>
<dbReference type="GO" id="GO:0016787">
    <property type="term" value="F:hydrolase activity"/>
    <property type="evidence" value="ECO:0007669"/>
    <property type="project" value="UniProtKB-KW"/>
</dbReference>
<dbReference type="EMBL" id="QSUC01000026">
    <property type="protein sequence ID" value="RGN08152.1"/>
    <property type="molecule type" value="Genomic_DNA"/>
</dbReference>
<dbReference type="InterPro" id="IPR054712">
    <property type="entry name" value="Cas3-like_dom"/>
</dbReference>
<evidence type="ECO:0000259" key="11">
    <source>
        <dbReference type="PROSITE" id="PS51643"/>
    </source>
</evidence>
<dbReference type="SUPFAM" id="SSF52540">
    <property type="entry name" value="P-loop containing nucleoside triphosphate hydrolases"/>
    <property type="match status" value="1"/>
</dbReference>
<dbReference type="GO" id="GO:0046872">
    <property type="term" value="F:metal ion binding"/>
    <property type="evidence" value="ECO:0007669"/>
    <property type="project" value="UniProtKB-KW"/>
</dbReference>
<dbReference type="Gene3D" id="3.40.50.300">
    <property type="entry name" value="P-loop containing nucleotide triphosphate hydrolases"/>
    <property type="match status" value="2"/>
</dbReference>
<proteinExistence type="inferred from homology"/>
<keyword evidence="4" id="KW-0479">Metal-binding</keyword>
<keyword evidence="7" id="KW-0347">Helicase</keyword>
<dbReference type="GO" id="GO:0004518">
    <property type="term" value="F:nuclease activity"/>
    <property type="evidence" value="ECO:0007669"/>
    <property type="project" value="UniProtKB-KW"/>
</dbReference>
<dbReference type="GO" id="GO:0005524">
    <property type="term" value="F:ATP binding"/>
    <property type="evidence" value="ECO:0007669"/>
    <property type="project" value="UniProtKB-KW"/>
</dbReference>
<dbReference type="RefSeq" id="WP_117728413.1">
    <property type="nucleotide sequence ID" value="NZ_QRSU01000024.1"/>
</dbReference>
<organism evidence="12 13">
    <name type="scientific">Segatella copri</name>
    <dbReference type="NCBI Taxonomy" id="165179"/>
    <lineage>
        <taxon>Bacteria</taxon>
        <taxon>Pseudomonadati</taxon>
        <taxon>Bacteroidota</taxon>
        <taxon>Bacteroidia</taxon>
        <taxon>Bacteroidales</taxon>
        <taxon>Prevotellaceae</taxon>
        <taxon>Segatella</taxon>
    </lineage>
</organism>
<dbReference type="PROSITE" id="PS51192">
    <property type="entry name" value="HELICASE_ATP_BIND_1"/>
    <property type="match status" value="1"/>
</dbReference>
<dbReference type="InterPro" id="IPR011545">
    <property type="entry name" value="DEAD/DEAH_box_helicase_dom"/>
</dbReference>
<dbReference type="InterPro" id="IPR038257">
    <property type="entry name" value="CRISPR-assoc_Cas3_HD_sf"/>
</dbReference>
<evidence type="ECO:0000313" key="13">
    <source>
        <dbReference type="Proteomes" id="UP000261245"/>
    </source>
</evidence>
<keyword evidence="3" id="KW-0540">Nuclease</keyword>
<evidence type="ECO:0000256" key="6">
    <source>
        <dbReference type="ARBA" id="ARBA00022801"/>
    </source>
</evidence>
<dbReference type="InterPro" id="IPR050079">
    <property type="entry name" value="DEAD_box_RNA_helicase"/>
</dbReference>
<reference evidence="12 13" key="1">
    <citation type="submission" date="2018-08" db="EMBL/GenBank/DDBJ databases">
        <title>A genome reference for cultivated species of the human gut microbiota.</title>
        <authorList>
            <person name="Zou Y."/>
            <person name="Xue W."/>
            <person name="Luo G."/>
        </authorList>
    </citation>
    <scope>NUCLEOTIDE SEQUENCE [LARGE SCALE GENOMIC DNA]</scope>
    <source>
        <strain evidence="12 13">OM06-11</strain>
    </source>
</reference>
<comment type="similarity">
    <text evidence="2">In the central section; belongs to the CRISPR-associated helicase Cas3 family.</text>
</comment>
<dbReference type="GO" id="GO:0003724">
    <property type="term" value="F:RNA helicase activity"/>
    <property type="evidence" value="ECO:0007669"/>
    <property type="project" value="TreeGrafter"/>
</dbReference>
<dbReference type="Proteomes" id="UP000261245">
    <property type="component" value="Unassembled WGS sequence"/>
</dbReference>
<dbReference type="InterPro" id="IPR006483">
    <property type="entry name" value="CRISPR-assoc_Cas3_HD"/>
</dbReference>